<gene>
    <name evidence="15" type="ORF">UPYG_G00201970</name>
</gene>
<evidence type="ECO:0000256" key="9">
    <source>
        <dbReference type="ARBA" id="ARBA00055924"/>
    </source>
</evidence>
<feature type="domain" description="FAD dependent oxidoreductase" evidence="14">
    <location>
        <begin position="7"/>
        <end position="361"/>
    </location>
</feature>
<dbReference type="Proteomes" id="UP001557470">
    <property type="component" value="Unassembled WGS sequence"/>
</dbReference>
<evidence type="ECO:0000256" key="12">
    <source>
        <dbReference type="ARBA" id="ARBA00082030"/>
    </source>
</evidence>
<proteinExistence type="inferred from homology"/>
<evidence type="ECO:0000259" key="14">
    <source>
        <dbReference type="Pfam" id="PF01266"/>
    </source>
</evidence>
<evidence type="ECO:0000256" key="13">
    <source>
        <dbReference type="ARBA" id="ARBA00082118"/>
    </source>
</evidence>
<dbReference type="Gene3D" id="3.50.50.60">
    <property type="entry name" value="FAD/NAD(P)-binding domain"/>
    <property type="match status" value="1"/>
</dbReference>
<dbReference type="InterPro" id="IPR006076">
    <property type="entry name" value="FAD-dep_OxRdtase"/>
</dbReference>
<dbReference type="SUPFAM" id="SSF51905">
    <property type="entry name" value="FAD/NAD(P)-binding domain"/>
    <property type="match status" value="1"/>
</dbReference>
<dbReference type="SUPFAM" id="SSF54373">
    <property type="entry name" value="FAD-linked reductases, C-terminal domain"/>
    <property type="match status" value="1"/>
</dbReference>
<sequence>MTSQDYDCIVIGAGVHGSFTAYNLAKKSKKTIILEQFLLPHSRGSSHGQTRIIRKAYDQDYYTHMMHECYELWEQLEKEANVKLHRRTGLLVMAPEHGKDYSALKCSMQRNNVPMVILPREQFSQHIPHVNLSQGNAALVDTTAGVLYADRTLKTVQEQFQKLGGVIKDGQKVIDITPGSVVTVTTSGGVYRAKSLVITAGPWANTLLSHTGLQIPLKVLKINVCYWREKVPGSYNIQHRFPCFIQLGSEEAKHDIYGLPSNEYPGLMKICYHSGSETEPDERDRQTDREDIDILQRYITRCFPGLVPVPAIVESCMYTVTPDLNFVLDQHPIHRNIIIGAGFSGHGFKFGPIVGKLLSELSQEEVPSYDLTPFRIGRFQAHSKSAL</sequence>
<dbReference type="Pfam" id="PF01266">
    <property type="entry name" value="DAO"/>
    <property type="match status" value="1"/>
</dbReference>
<dbReference type="EC" id="1.5.3.7" evidence="10"/>
<dbReference type="NCBIfam" id="NF008425">
    <property type="entry name" value="PRK11259.1"/>
    <property type="match status" value="1"/>
</dbReference>
<evidence type="ECO:0000256" key="11">
    <source>
        <dbReference type="ARBA" id="ARBA00070200"/>
    </source>
</evidence>
<comment type="similarity">
    <text evidence="2">Belongs to the MSOX/MTOX family.</text>
</comment>
<dbReference type="GO" id="GO:0050031">
    <property type="term" value="F:L-pipecolate oxidase activity"/>
    <property type="evidence" value="ECO:0007669"/>
    <property type="project" value="UniProtKB-EC"/>
</dbReference>
<dbReference type="Gene3D" id="3.30.9.10">
    <property type="entry name" value="D-Amino Acid Oxidase, subunit A, domain 2"/>
    <property type="match status" value="1"/>
</dbReference>
<evidence type="ECO:0000313" key="16">
    <source>
        <dbReference type="Proteomes" id="UP001557470"/>
    </source>
</evidence>
<keyword evidence="5" id="KW-0274">FAD</keyword>
<dbReference type="AlphaFoldDB" id="A0ABD0WJC5"/>
<keyword evidence="4" id="KW-0285">Flavoprotein</keyword>
<evidence type="ECO:0000256" key="1">
    <source>
        <dbReference type="ARBA" id="ARBA00001974"/>
    </source>
</evidence>
<comment type="cofactor">
    <cofactor evidence="1">
        <name>FAD</name>
        <dbReference type="ChEBI" id="CHEBI:57692"/>
    </cofactor>
</comment>
<dbReference type="PANTHER" id="PTHR10961:SF46">
    <property type="entry name" value="PEROXISOMAL SARCOSINE OXIDASE"/>
    <property type="match status" value="1"/>
</dbReference>
<dbReference type="PANTHER" id="PTHR10961">
    <property type="entry name" value="PEROXISOMAL SARCOSINE OXIDASE"/>
    <property type="match status" value="1"/>
</dbReference>
<keyword evidence="16" id="KW-1185">Reference proteome</keyword>
<comment type="catalytic activity">
    <reaction evidence="7">
        <text>L-pipecolate + O2 = L-1-piperideine-6-carboxylate + H2O2 + H(+)</text>
        <dbReference type="Rhea" id="RHEA:11992"/>
        <dbReference type="ChEBI" id="CHEBI:15378"/>
        <dbReference type="ChEBI" id="CHEBI:15379"/>
        <dbReference type="ChEBI" id="CHEBI:16240"/>
        <dbReference type="ChEBI" id="CHEBI:58769"/>
        <dbReference type="ChEBI" id="CHEBI:61185"/>
        <dbReference type="EC" id="1.5.3.7"/>
    </reaction>
</comment>
<dbReference type="FunFam" id="3.50.50.60:FF:000189">
    <property type="entry name" value="Monomeric sarcosine oxidase"/>
    <property type="match status" value="1"/>
</dbReference>
<reference evidence="15 16" key="1">
    <citation type="submission" date="2024-06" db="EMBL/GenBank/DDBJ databases">
        <authorList>
            <person name="Pan Q."/>
            <person name="Wen M."/>
            <person name="Jouanno E."/>
            <person name="Zahm M."/>
            <person name="Klopp C."/>
            <person name="Cabau C."/>
            <person name="Louis A."/>
            <person name="Berthelot C."/>
            <person name="Parey E."/>
            <person name="Roest Crollius H."/>
            <person name="Montfort J."/>
            <person name="Robinson-Rechavi M."/>
            <person name="Bouchez O."/>
            <person name="Lampietro C."/>
            <person name="Lopez Roques C."/>
            <person name="Donnadieu C."/>
            <person name="Postlethwait J."/>
            <person name="Bobe J."/>
            <person name="Verreycken H."/>
            <person name="Guiguen Y."/>
        </authorList>
    </citation>
    <scope>NUCLEOTIDE SEQUENCE [LARGE SCALE GENOMIC DNA]</scope>
    <source>
        <strain evidence="15">Up_M1</strain>
        <tissue evidence="15">Testis</tissue>
    </source>
</reference>
<comment type="caution">
    <text evidence="15">The sequence shown here is derived from an EMBL/GenBank/DDBJ whole genome shotgun (WGS) entry which is preliminary data.</text>
</comment>
<protein>
    <recommendedName>
        <fullName evidence="11">Peroxisomal sarcosine oxidase</fullName>
        <ecNumber evidence="3">1.5.3.1</ecNumber>
        <ecNumber evidence="10">1.5.3.7</ecNumber>
    </recommendedName>
    <alternativeName>
        <fullName evidence="12">L-pipecolate oxidase</fullName>
    </alternativeName>
    <alternativeName>
        <fullName evidence="13">L-pipecolic acid oxidase</fullName>
    </alternativeName>
</protein>
<evidence type="ECO:0000256" key="7">
    <source>
        <dbReference type="ARBA" id="ARBA00051859"/>
    </source>
</evidence>
<evidence type="ECO:0000256" key="5">
    <source>
        <dbReference type="ARBA" id="ARBA00022827"/>
    </source>
</evidence>
<name>A0ABD0WJC5_UMBPY</name>
<evidence type="ECO:0000313" key="15">
    <source>
        <dbReference type="EMBL" id="KAL0973325.1"/>
    </source>
</evidence>
<comment type="catalytic activity">
    <reaction evidence="8">
        <text>sarcosine + O2 + H2O = formaldehyde + glycine + H2O2</text>
        <dbReference type="Rhea" id="RHEA:13313"/>
        <dbReference type="ChEBI" id="CHEBI:15377"/>
        <dbReference type="ChEBI" id="CHEBI:15379"/>
        <dbReference type="ChEBI" id="CHEBI:16240"/>
        <dbReference type="ChEBI" id="CHEBI:16842"/>
        <dbReference type="ChEBI" id="CHEBI:57305"/>
        <dbReference type="ChEBI" id="CHEBI:57433"/>
        <dbReference type="EC" id="1.5.3.1"/>
    </reaction>
</comment>
<dbReference type="InterPro" id="IPR045170">
    <property type="entry name" value="MTOX"/>
</dbReference>
<comment type="function">
    <text evidence="9">Metabolizes sarcosine, L-pipecolic acid and L-proline.</text>
</comment>
<evidence type="ECO:0000256" key="10">
    <source>
        <dbReference type="ARBA" id="ARBA00066548"/>
    </source>
</evidence>
<keyword evidence="6" id="KW-0560">Oxidoreductase</keyword>
<dbReference type="EMBL" id="JAGEUA010000006">
    <property type="protein sequence ID" value="KAL0973325.1"/>
    <property type="molecule type" value="Genomic_DNA"/>
</dbReference>
<evidence type="ECO:0000256" key="6">
    <source>
        <dbReference type="ARBA" id="ARBA00023002"/>
    </source>
</evidence>
<evidence type="ECO:0000256" key="2">
    <source>
        <dbReference type="ARBA" id="ARBA00010989"/>
    </source>
</evidence>
<accession>A0ABD0WJC5</accession>
<evidence type="ECO:0000256" key="8">
    <source>
        <dbReference type="ARBA" id="ARBA00052742"/>
    </source>
</evidence>
<dbReference type="GO" id="GO:0008115">
    <property type="term" value="F:sarcosine oxidase activity"/>
    <property type="evidence" value="ECO:0007669"/>
    <property type="project" value="UniProtKB-EC"/>
</dbReference>
<dbReference type="InterPro" id="IPR036188">
    <property type="entry name" value="FAD/NAD-bd_sf"/>
</dbReference>
<evidence type="ECO:0000256" key="4">
    <source>
        <dbReference type="ARBA" id="ARBA00022630"/>
    </source>
</evidence>
<evidence type="ECO:0000256" key="3">
    <source>
        <dbReference type="ARBA" id="ARBA00012769"/>
    </source>
</evidence>
<dbReference type="EC" id="1.5.3.1" evidence="3"/>
<organism evidence="15 16">
    <name type="scientific">Umbra pygmaea</name>
    <name type="common">Eastern mudminnow</name>
    <dbReference type="NCBI Taxonomy" id="75934"/>
    <lineage>
        <taxon>Eukaryota</taxon>
        <taxon>Metazoa</taxon>
        <taxon>Chordata</taxon>
        <taxon>Craniata</taxon>
        <taxon>Vertebrata</taxon>
        <taxon>Euteleostomi</taxon>
        <taxon>Actinopterygii</taxon>
        <taxon>Neopterygii</taxon>
        <taxon>Teleostei</taxon>
        <taxon>Protacanthopterygii</taxon>
        <taxon>Esociformes</taxon>
        <taxon>Umbridae</taxon>
        <taxon>Umbra</taxon>
    </lineage>
</organism>